<protein>
    <submittedName>
        <fullName evidence="2">Uncharacterized protein</fullName>
    </submittedName>
</protein>
<dbReference type="GeneID" id="82190195"/>
<accession>R9L1X8</accession>
<gene>
    <name evidence="2" type="ORF">C811_00589</name>
</gene>
<evidence type="ECO:0000256" key="1">
    <source>
        <dbReference type="SAM" id="MobiDB-lite"/>
    </source>
</evidence>
<dbReference type="STRING" id="1235794.C811_00589"/>
<organism evidence="2 3">
    <name type="scientific">Adlercreutzia caecimuris B7</name>
    <dbReference type="NCBI Taxonomy" id="1235794"/>
    <lineage>
        <taxon>Bacteria</taxon>
        <taxon>Bacillati</taxon>
        <taxon>Actinomycetota</taxon>
        <taxon>Coriobacteriia</taxon>
        <taxon>Eggerthellales</taxon>
        <taxon>Eggerthellaceae</taxon>
        <taxon>Adlercreutzia</taxon>
    </lineage>
</organism>
<keyword evidence="3" id="KW-1185">Reference proteome</keyword>
<sequence>MATSKSREDSMFSLTSGARAVVEQAQPKPVQGGADTAAVPAKKNESREIEERSSSIRLFKDQADLIFEMQYRARRERKSWTLNDFVRKAVDEYIVRHAEELMVTPEEIRSLAQSVGGGE</sequence>
<dbReference type="RefSeq" id="WP_016308817.1">
    <property type="nucleotide sequence ID" value="NZ_KE159646.1"/>
</dbReference>
<dbReference type="EMBL" id="ASSY01000005">
    <property type="protein sequence ID" value="EOS52553.1"/>
    <property type="molecule type" value="Genomic_DNA"/>
</dbReference>
<evidence type="ECO:0000313" key="3">
    <source>
        <dbReference type="Proteomes" id="UP000014204"/>
    </source>
</evidence>
<dbReference type="Proteomes" id="UP000014204">
    <property type="component" value="Unassembled WGS sequence"/>
</dbReference>
<feature type="compositionally biased region" description="Basic and acidic residues" evidence="1">
    <location>
        <begin position="1"/>
        <end position="10"/>
    </location>
</feature>
<evidence type="ECO:0000313" key="2">
    <source>
        <dbReference type="EMBL" id="EOS52553.1"/>
    </source>
</evidence>
<dbReference type="HOGENOM" id="CLU_2057699_0_0_11"/>
<dbReference type="AlphaFoldDB" id="R9L1X8"/>
<name>R9L1X8_9ACTN</name>
<comment type="caution">
    <text evidence="2">The sequence shown here is derived from an EMBL/GenBank/DDBJ whole genome shotgun (WGS) entry which is preliminary data.</text>
</comment>
<proteinExistence type="predicted"/>
<reference evidence="2 3" key="1">
    <citation type="submission" date="2013-04" db="EMBL/GenBank/DDBJ databases">
        <title>The Genome Sequence of Enterorhabdus caecimuris B7.</title>
        <authorList>
            <consortium name="The Broad Institute Genomics Platform"/>
            <consortium name="The Broad Institute Genome Sequencing Center for Infectious Disease"/>
            <person name="Earl A."/>
            <person name="Xavier R."/>
            <person name="Elson C."/>
            <person name="Duck W."/>
            <person name="Walker B."/>
            <person name="Young S."/>
            <person name="Zeng Q."/>
            <person name="Gargeya S."/>
            <person name="Fitzgerald M."/>
            <person name="Haas B."/>
            <person name="Abouelleil A."/>
            <person name="Allen A.W."/>
            <person name="Alvarado L."/>
            <person name="Arachchi H.M."/>
            <person name="Berlin A.M."/>
            <person name="Chapman S.B."/>
            <person name="Gainer-Dewar J."/>
            <person name="Goldberg J."/>
            <person name="Griggs A."/>
            <person name="Gujja S."/>
            <person name="Hansen M."/>
            <person name="Howarth C."/>
            <person name="Imamovic A."/>
            <person name="Ireland A."/>
            <person name="Larimer J."/>
            <person name="McCowan C."/>
            <person name="Murphy C."/>
            <person name="Pearson M."/>
            <person name="Poon T.W."/>
            <person name="Priest M."/>
            <person name="Roberts A."/>
            <person name="Saif S."/>
            <person name="Shea T."/>
            <person name="Sisk P."/>
            <person name="Sykes S."/>
            <person name="Wortman J."/>
            <person name="Nusbaum C."/>
            <person name="Birren B."/>
        </authorList>
    </citation>
    <scope>NUCLEOTIDE SEQUENCE [LARGE SCALE GENOMIC DNA]</scope>
    <source>
        <strain evidence="2 3">B7</strain>
    </source>
</reference>
<feature type="region of interest" description="Disordered" evidence="1">
    <location>
        <begin position="1"/>
        <end position="53"/>
    </location>
</feature>
<feature type="compositionally biased region" description="Basic and acidic residues" evidence="1">
    <location>
        <begin position="42"/>
        <end position="53"/>
    </location>
</feature>